<name>A0A1H7NHD5_9RHOB</name>
<dbReference type="Gene3D" id="3.40.50.410">
    <property type="entry name" value="von Willebrand factor, type A domain"/>
    <property type="match status" value="1"/>
</dbReference>
<dbReference type="STRING" id="1287727.SAMN05443999_104139"/>
<dbReference type="InterPro" id="IPR036465">
    <property type="entry name" value="vWFA_dom_sf"/>
</dbReference>
<proteinExistence type="predicted"/>
<keyword evidence="3" id="KW-1185">Reference proteome</keyword>
<evidence type="ECO:0000313" key="3">
    <source>
        <dbReference type="Proteomes" id="UP000199582"/>
    </source>
</evidence>
<dbReference type="RefSeq" id="WP_093034712.1">
    <property type="nucleotide sequence ID" value="NZ_FOAG01000004.1"/>
</dbReference>
<reference evidence="2 3" key="1">
    <citation type="submission" date="2016-10" db="EMBL/GenBank/DDBJ databases">
        <authorList>
            <person name="de Groot N.N."/>
        </authorList>
    </citation>
    <scope>NUCLEOTIDE SEQUENCE [LARGE SCALE GENOMIC DNA]</scope>
    <source>
        <strain evidence="2 3">DSM 100674</strain>
    </source>
</reference>
<sequence length="235" mass="25140">MGEHGKHRPLVRLAAALIALVAAGPAAAACRLALVLALDVSSSVDAREYDLQRIGLASALDAPEIREAILRGGAGDVALAVYEWSGRFQEKLHLDWVLLRSEADITRAVAVLAGMERSTSDYPTALGSALGYGAQLMTRAPDCARRVIDVSGDGVNNQGFGPALAYRHFPFSGITVNGLVILGHDAAVLEHYRAEVLRGPGAFLEVAQGFEDFERAMARKLYREISDLMLSAVDQ</sequence>
<evidence type="ECO:0008006" key="4">
    <source>
        <dbReference type="Google" id="ProtNLM"/>
    </source>
</evidence>
<feature type="signal peptide" evidence="1">
    <location>
        <begin position="1"/>
        <end position="28"/>
    </location>
</feature>
<dbReference type="SUPFAM" id="SSF53300">
    <property type="entry name" value="vWA-like"/>
    <property type="match status" value="1"/>
</dbReference>
<dbReference type="Pfam" id="PF06707">
    <property type="entry name" value="DUF1194"/>
    <property type="match status" value="1"/>
</dbReference>
<evidence type="ECO:0000256" key="1">
    <source>
        <dbReference type="SAM" id="SignalP"/>
    </source>
</evidence>
<dbReference type="InterPro" id="IPR010607">
    <property type="entry name" value="DUF1194"/>
</dbReference>
<feature type="chain" id="PRO_5009299715" description="VWFA domain-containing protein" evidence="1">
    <location>
        <begin position="29"/>
        <end position="235"/>
    </location>
</feature>
<keyword evidence="1" id="KW-0732">Signal</keyword>
<dbReference type="EMBL" id="FOAG01000004">
    <property type="protein sequence ID" value="SEL22936.1"/>
    <property type="molecule type" value="Genomic_DNA"/>
</dbReference>
<dbReference type="OrthoDB" id="9792179at2"/>
<organism evidence="2 3">
    <name type="scientific">Roseovarius azorensis</name>
    <dbReference type="NCBI Taxonomy" id="1287727"/>
    <lineage>
        <taxon>Bacteria</taxon>
        <taxon>Pseudomonadati</taxon>
        <taxon>Pseudomonadota</taxon>
        <taxon>Alphaproteobacteria</taxon>
        <taxon>Rhodobacterales</taxon>
        <taxon>Roseobacteraceae</taxon>
        <taxon>Roseovarius</taxon>
    </lineage>
</organism>
<dbReference type="AlphaFoldDB" id="A0A1H7NHD5"/>
<accession>A0A1H7NHD5</accession>
<dbReference type="Proteomes" id="UP000199582">
    <property type="component" value="Unassembled WGS sequence"/>
</dbReference>
<evidence type="ECO:0000313" key="2">
    <source>
        <dbReference type="EMBL" id="SEL22936.1"/>
    </source>
</evidence>
<gene>
    <name evidence="2" type="ORF">SAMN05443999_104139</name>
</gene>
<protein>
    <recommendedName>
        <fullName evidence="4">VWFA domain-containing protein</fullName>
    </recommendedName>
</protein>
<dbReference type="PROSITE" id="PS51257">
    <property type="entry name" value="PROKAR_LIPOPROTEIN"/>
    <property type="match status" value="1"/>
</dbReference>